<name>A0A7J7RIZ7_RHIFE</name>
<evidence type="ECO:0000259" key="2">
    <source>
        <dbReference type="Pfam" id="PF08398"/>
    </source>
</evidence>
<feature type="region of interest" description="Disordered" evidence="1">
    <location>
        <begin position="126"/>
        <end position="160"/>
    </location>
</feature>
<sequence>MADGYFPDWLEDTFSEGRRQWNKCKAGAPKPRPHQHHQDSSRVLVLPGYKYLSPFNGLDKGDLVNRADAVALEHEGYSEQLEAGHNPSLKYNHADREFQEKLSDDPCFGRNLGRAVFQAKKRVLEPFGLVEPEAPGNKRPLPEEKTREKQRPQEYQERPN</sequence>
<reference evidence="3 4" key="1">
    <citation type="journal article" date="2020" name="Nature">
        <title>Six reference-quality genomes reveal evolution of bat adaptations.</title>
        <authorList>
            <person name="Jebb D."/>
            <person name="Huang Z."/>
            <person name="Pippel M."/>
            <person name="Hughes G.M."/>
            <person name="Lavrichenko K."/>
            <person name="Devanna P."/>
            <person name="Winkler S."/>
            <person name="Jermiin L.S."/>
            <person name="Skirmuntt E.C."/>
            <person name="Katzourakis A."/>
            <person name="Burkitt-Gray L."/>
            <person name="Ray D.A."/>
            <person name="Sullivan K.A.M."/>
            <person name="Roscito J.G."/>
            <person name="Kirilenko B.M."/>
            <person name="Davalos L.M."/>
            <person name="Corthals A.P."/>
            <person name="Power M.L."/>
            <person name="Jones G."/>
            <person name="Ransome R.D."/>
            <person name="Dechmann D.K.N."/>
            <person name="Locatelli A.G."/>
            <person name="Puechmaille S.J."/>
            <person name="Fedrigo O."/>
            <person name="Jarvis E.D."/>
            <person name="Hiller M."/>
            <person name="Vernes S.C."/>
            <person name="Myers E.W."/>
            <person name="Teeling E.C."/>
        </authorList>
    </citation>
    <scope>NUCLEOTIDE SEQUENCE [LARGE SCALE GENOMIC DNA]</scope>
    <source>
        <strain evidence="3">MRhiFer1</strain>
        <tissue evidence="3">Lung</tissue>
    </source>
</reference>
<proteinExistence type="predicted"/>
<gene>
    <name evidence="3" type="ORF">mRhiFer1_009419</name>
</gene>
<feature type="domain" description="Phospholipase A2-like" evidence="2">
    <location>
        <begin position="44"/>
        <end position="120"/>
    </location>
</feature>
<dbReference type="EMBL" id="JACAGC010000026">
    <property type="protein sequence ID" value="KAF6276063.1"/>
    <property type="molecule type" value="Genomic_DNA"/>
</dbReference>
<evidence type="ECO:0000313" key="3">
    <source>
        <dbReference type="EMBL" id="KAF6276063.1"/>
    </source>
</evidence>
<organism evidence="3 4">
    <name type="scientific">Rhinolophus ferrumequinum</name>
    <name type="common">Greater horseshoe bat</name>
    <dbReference type="NCBI Taxonomy" id="59479"/>
    <lineage>
        <taxon>Eukaryota</taxon>
        <taxon>Metazoa</taxon>
        <taxon>Chordata</taxon>
        <taxon>Craniata</taxon>
        <taxon>Vertebrata</taxon>
        <taxon>Euteleostomi</taxon>
        <taxon>Mammalia</taxon>
        <taxon>Eutheria</taxon>
        <taxon>Laurasiatheria</taxon>
        <taxon>Chiroptera</taxon>
        <taxon>Yinpterochiroptera</taxon>
        <taxon>Rhinolophoidea</taxon>
        <taxon>Rhinolophidae</taxon>
        <taxon>Rhinolophinae</taxon>
        <taxon>Rhinolophus</taxon>
    </lineage>
</organism>
<dbReference type="GO" id="GO:0005198">
    <property type="term" value="F:structural molecule activity"/>
    <property type="evidence" value="ECO:0007669"/>
    <property type="project" value="InterPro"/>
</dbReference>
<feature type="compositionally biased region" description="Basic and acidic residues" evidence="1">
    <location>
        <begin position="140"/>
        <end position="160"/>
    </location>
</feature>
<dbReference type="Pfam" id="PF08398">
    <property type="entry name" value="Phospholip_A2_4"/>
    <property type="match status" value="1"/>
</dbReference>
<dbReference type="AlphaFoldDB" id="A0A7J7RIZ7"/>
<evidence type="ECO:0000256" key="1">
    <source>
        <dbReference type="SAM" id="MobiDB-lite"/>
    </source>
</evidence>
<dbReference type="InterPro" id="IPR013607">
    <property type="entry name" value="Phospholipase_A2-like"/>
</dbReference>
<protein>
    <recommendedName>
        <fullName evidence="2">Phospholipase A2-like domain-containing protein</fullName>
    </recommendedName>
</protein>
<evidence type="ECO:0000313" key="4">
    <source>
        <dbReference type="Proteomes" id="UP000585614"/>
    </source>
</evidence>
<dbReference type="Proteomes" id="UP000585614">
    <property type="component" value="Unassembled WGS sequence"/>
</dbReference>
<accession>A0A7J7RIZ7</accession>
<comment type="caution">
    <text evidence="3">The sequence shown here is derived from an EMBL/GenBank/DDBJ whole genome shotgun (WGS) entry which is preliminary data.</text>
</comment>